<dbReference type="SUPFAM" id="SSF53474">
    <property type="entry name" value="alpha/beta-Hydrolases"/>
    <property type="match status" value="1"/>
</dbReference>
<dbReference type="Pfam" id="PF00561">
    <property type="entry name" value="Abhydrolase_1"/>
    <property type="match status" value="1"/>
</dbReference>
<evidence type="ECO:0000256" key="1">
    <source>
        <dbReference type="ARBA" id="ARBA00008645"/>
    </source>
</evidence>
<comment type="similarity">
    <text evidence="1">Belongs to the AB hydrolase superfamily.</text>
</comment>
<dbReference type="SMR" id="A0A438JPZ8"/>
<dbReference type="Proteomes" id="UP000288805">
    <property type="component" value="Unassembled WGS sequence"/>
</dbReference>
<dbReference type="OrthoDB" id="408373at2759"/>
<feature type="domain" description="AB hydrolase-1" evidence="4">
    <location>
        <begin position="39"/>
        <end position="270"/>
    </location>
</feature>
<accession>A0A438JPZ8</accession>
<dbReference type="Gene3D" id="3.40.50.1820">
    <property type="entry name" value="alpha/beta hydrolase"/>
    <property type="match status" value="1"/>
</dbReference>
<reference evidence="5 6" key="1">
    <citation type="journal article" date="2018" name="PLoS Genet.">
        <title>Population sequencing reveals clonal diversity and ancestral inbreeding in the grapevine cultivar Chardonnay.</title>
        <authorList>
            <person name="Roach M.J."/>
            <person name="Johnson D.L."/>
            <person name="Bohlmann J."/>
            <person name="van Vuuren H.J."/>
            <person name="Jones S.J."/>
            <person name="Pretorius I.S."/>
            <person name="Schmidt S.A."/>
            <person name="Borneman A.R."/>
        </authorList>
    </citation>
    <scope>NUCLEOTIDE SEQUENCE [LARGE SCALE GENOMIC DNA]</scope>
    <source>
        <strain evidence="6">cv. Chardonnay</strain>
        <tissue evidence="5">Leaf</tissue>
    </source>
</reference>
<dbReference type="GO" id="GO:0016787">
    <property type="term" value="F:hydrolase activity"/>
    <property type="evidence" value="ECO:0007669"/>
    <property type="project" value="UniProtKB-KW"/>
</dbReference>
<organism evidence="5 6">
    <name type="scientific">Vitis vinifera</name>
    <name type="common">Grape</name>
    <dbReference type="NCBI Taxonomy" id="29760"/>
    <lineage>
        <taxon>Eukaryota</taxon>
        <taxon>Viridiplantae</taxon>
        <taxon>Streptophyta</taxon>
        <taxon>Embryophyta</taxon>
        <taxon>Tracheophyta</taxon>
        <taxon>Spermatophyta</taxon>
        <taxon>Magnoliopsida</taxon>
        <taxon>eudicotyledons</taxon>
        <taxon>Gunneridae</taxon>
        <taxon>Pentapetalae</taxon>
        <taxon>rosids</taxon>
        <taxon>Vitales</taxon>
        <taxon>Vitaceae</taxon>
        <taxon>Viteae</taxon>
        <taxon>Vitis</taxon>
    </lineage>
</organism>
<dbReference type="PANTHER" id="PTHR43039">
    <property type="entry name" value="ESTERASE-RELATED"/>
    <property type="match status" value="1"/>
</dbReference>
<dbReference type="KEGG" id="vvi:100245751"/>
<protein>
    <submittedName>
        <fullName evidence="5">Strigolactone esterase D14</fullName>
    </submittedName>
</protein>
<evidence type="ECO:0000313" key="5">
    <source>
        <dbReference type="EMBL" id="RVX11029.1"/>
    </source>
</evidence>
<gene>
    <name evidence="5" type="primary">D14_1</name>
    <name evidence="5" type="ORF">CK203_013388</name>
</gene>
<dbReference type="AlphaFoldDB" id="A0A438JPZ8"/>
<evidence type="ECO:0000313" key="6">
    <source>
        <dbReference type="Proteomes" id="UP000288805"/>
    </source>
</evidence>
<comment type="caution">
    <text evidence="5">The sequence shown here is derived from an EMBL/GenBank/DDBJ whole genome shotgun (WGS) entry which is preliminary data.</text>
</comment>
<evidence type="ECO:0000256" key="2">
    <source>
        <dbReference type="ARBA" id="ARBA00022801"/>
    </source>
</evidence>
<evidence type="ECO:0000256" key="3">
    <source>
        <dbReference type="SAM" id="Phobius"/>
    </source>
</evidence>
<feature type="transmembrane region" description="Helical" evidence="3">
    <location>
        <begin position="6"/>
        <end position="25"/>
    </location>
</feature>
<name>A0A438JPZ8_VITVI</name>
<evidence type="ECO:0000259" key="4">
    <source>
        <dbReference type="Pfam" id="PF00561"/>
    </source>
</evidence>
<keyword evidence="3" id="KW-0812">Transmembrane</keyword>
<proteinExistence type="inferred from homology"/>
<dbReference type="FunFam" id="3.40.50.1820:FF:000042">
    <property type="entry name" value="probable strigolactone esterase DAD2"/>
    <property type="match status" value="1"/>
</dbReference>
<keyword evidence="2" id="KW-0378">Hydrolase</keyword>
<keyword evidence="3" id="KW-1133">Transmembrane helix</keyword>
<dbReference type="InterPro" id="IPR029058">
    <property type="entry name" value="AB_hydrolase_fold"/>
</dbReference>
<dbReference type="EMBL" id="QGNW01000032">
    <property type="protein sequence ID" value="RVX11029.1"/>
    <property type="molecule type" value="Genomic_DNA"/>
</dbReference>
<dbReference type="InterPro" id="IPR000073">
    <property type="entry name" value="AB_hydrolase_1"/>
</dbReference>
<keyword evidence="3" id="KW-0472">Membrane</keyword>
<sequence length="295" mass="33231">MKQYQIINISTTLFLSLLLHFLFFYQAMNARIIGSGNEAIVLAHGYGADQSFWDKITPSLARTYRVLVFDWNFSGSVKDPNLYDSAKYSSYDAFADDLIALLVEFNLRASVFMGHSMSGMIGCIASIKRPELFKRLILIGSSPRYFNDDNYEGGFESSVIEQMFSNMESNFDEWASYFASLVANAKNPLSVEKYEKSLRAMRPEVALSVAKTVFHCDERDILDKVMTPCTIIQTTNDAAVPNSVAEYMQKKIKGETTVEKIDMDGHFPHLNAHLQFLNVLGSVLGFNPHLESSDN</sequence>